<evidence type="ECO:0000256" key="2">
    <source>
        <dbReference type="SAM" id="Phobius"/>
    </source>
</evidence>
<proteinExistence type="predicted"/>
<gene>
    <name evidence="3" type="ordered locus">SCATT_16330</name>
</gene>
<keyword evidence="2" id="KW-0472">Membrane</keyword>
<evidence type="ECO:0000313" key="3">
    <source>
        <dbReference type="EMBL" id="AEW94004.1"/>
    </source>
</evidence>
<dbReference type="RefSeq" id="WP_014142386.1">
    <property type="nucleotide sequence ID" value="NC_016111.1"/>
</dbReference>
<organism evidence="3 4">
    <name type="scientific">Streptantibioticus cattleyicolor (strain ATCC 35852 / DSM 46488 / JCM 4925 / NBRC 14057 / NRRL 8057)</name>
    <name type="common">Streptomyces cattleya</name>
    <dbReference type="NCBI Taxonomy" id="1003195"/>
    <lineage>
        <taxon>Bacteria</taxon>
        <taxon>Bacillati</taxon>
        <taxon>Actinomycetota</taxon>
        <taxon>Actinomycetes</taxon>
        <taxon>Kitasatosporales</taxon>
        <taxon>Streptomycetaceae</taxon>
        <taxon>Streptantibioticus</taxon>
    </lineage>
</organism>
<dbReference type="KEGG" id="sct:SCAT_1628"/>
<accession>G8WNF9</accession>
<feature type="region of interest" description="Disordered" evidence="1">
    <location>
        <begin position="1"/>
        <end position="21"/>
    </location>
</feature>
<dbReference type="OrthoDB" id="3854688at2"/>
<name>F8JPU6_STREN</name>
<accession>F8JPU6</accession>
<keyword evidence="2" id="KW-1133">Transmembrane helix</keyword>
<dbReference type="Proteomes" id="UP000007842">
    <property type="component" value="Chromosome"/>
</dbReference>
<dbReference type="AlphaFoldDB" id="F8JPU6"/>
<evidence type="ECO:0000313" key="4">
    <source>
        <dbReference type="Proteomes" id="UP000007842"/>
    </source>
</evidence>
<keyword evidence="4" id="KW-1185">Reference proteome</keyword>
<feature type="region of interest" description="Disordered" evidence="1">
    <location>
        <begin position="145"/>
        <end position="174"/>
    </location>
</feature>
<feature type="transmembrane region" description="Helical" evidence="2">
    <location>
        <begin position="119"/>
        <end position="140"/>
    </location>
</feature>
<protein>
    <submittedName>
        <fullName evidence="3">Membrane protein</fullName>
    </submittedName>
</protein>
<dbReference type="KEGG" id="scy:SCATT_16330"/>
<reference evidence="4" key="1">
    <citation type="submission" date="2011-12" db="EMBL/GenBank/DDBJ databases">
        <title>Complete genome sequence of Streptomyces cattleya strain DSM 46488.</title>
        <authorList>
            <person name="Ou H.-Y."/>
            <person name="Li P."/>
            <person name="Zhao C."/>
            <person name="O'Hagan D."/>
            <person name="Deng Z."/>
        </authorList>
    </citation>
    <scope>NUCLEOTIDE SEQUENCE [LARGE SCALE GENOMIC DNA]</scope>
    <source>
        <strain evidence="4">ATCC 35852 / DSM 46488 / JCM 4925 / NBRC 14057 / NRRL 8057</strain>
    </source>
</reference>
<keyword evidence="2" id="KW-0812">Transmembrane</keyword>
<feature type="region of interest" description="Disordered" evidence="1">
    <location>
        <begin position="37"/>
        <end position="82"/>
    </location>
</feature>
<dbReference type="EMBL" id="CP003219">
    <property type="protein sequence ID" value="AEW94004.1"/>
    <property type="molecule type" value="Genomic_DNA"/>
</dbReference>
<feature type="compositionally biased region" description="Basic and acidic residues" evidence="1">
    <location>
        <begin position="1"/>
        <end position="16"/>
    </location>
</feature>
<dbReference type="STRING" id="1003195.SCATT_16330"/>
<feature type="compositionally biased region" description="Basic and acidic residues" evidence="1">
    <location>
        <begin position="73"/>
        <end position="82"/>
    </location>
</feature>
<evidence type="ECO:0000256" key="1">
    <source>
        <dbReference type="SAM" id="MobiDB-lite"/>
    </source>
</evidence>
<dbReference type="eggNOG" id="ENOG5033VMD">
    <property type="taxonomic scope" value="Bacteria"/>
</dbReference>
<sequence>MSEGEDGRPFPDGDDHGDADDEFASVVFDEAFVRAAPAHEPTARERRLAAAQARAEADAARARSVGGGDDDEPPRFDDGFGFDGYHRRDVSDEDELGLWAGPYRHRGHYGAHTRWHRTIAWVLALVMGVGVVALSFAAVYRGAGGVGRQPAPPPASGPSTVPRPAVKAPSSATP</sequence>
<dbReference type="HOGENOM" id="CLU_112925_0_0_11"/>
<dbReference type="PATRIC" id="fig|1003195.11.peg.3202"/>